<organism evidence="1 2">
    <name type="scientific">Panagrolaimus superbus</name>
    <dbReference type="NCBI Taxonomy" id="310955"/>
    <lineage>
        <taxon>Eukaryota</taxon>
        <taxon>Metazoa</taxon>
        <taxon>Ecdysozoa</taxon>
        <taxon>Nematoda</taxon>
        <taxon>Chromadorea</taxon>
        <taxon>Rhabditida</taxon>
        <taxon>Tylenchina</taxon>
        <taxon>Panagrolaimomorpha</taxon>
        <taxon>Panagrolaimoidea</taxon>
        <taxon>Panagrolaimidae</taxon>
        <taxon>Panagrolaimus</taxon>
    </lineage>
</organism>
<protein>
    <submittedName>
        <fullName evidence="2">Uncharacterized protein</fullName>
    </submittedName>
</protein>
<keyword evidence="1" id="KW-1185">Reference proteome</keyword>
<dbReference type="AlphaFoldDB" id="A0A914XUK8"/>
<sequence>MSSSFADSPPESPTLKFFSYDEFCASYLPQRFSLPESIVFYMAKNPPLTGVHRRMLKSCKYFFIKNPIIHFHCLQYDDKNGWKTCISRSCLYQGKEKYRKINLKLDKIQSKIFVFFALNISSSNPTFAASLIPKMYTNKVHCVEFSRQKMLFDDFLFFSKKAIQCYVRYSNVLYKNGNEVPCEVILANCPKLRYFVHSAPNNCYNAVNVAELLKVPHFKKLIHFSVLEIFESFDIEKFFGYLKKNIRTNVVIGFNAPFSEEYKKRLQAVVDEIIDAGSSRTYRTPCIMFDEQLRQKELIAAFKKSF</sequence>
<accession>A0A914XUK8</accession>
<dbReference type="Proteomes" id="UP000887577">
    <property type="component" value="Unplaced"/>
</dbReference>
<proteinExistence type="predicted"/>
<evidence type="ECO:0000313" key="1">
    <source>
        <dbReference type="Proteomes" id="UP000887577"/>
    </source>
</evidence>
<evidence type="ECO:0000313" key="2">
    <source>
        <dbReference type="WBParaSite" id="PSU_v2.g10651.t1"/>
    </source>
</evidence>
<reference evidence="2" key="1">
    <citation type="submission" date="2022-11" db="UniProtKB">
        <authorList>
            <consortium name="WormBaseParasite"/>
        </authorList>
    </citation>
    <scope>IDENTIFICATION</scope>
</reference>
<dbReference type="WBParaSite" id="PSU_v2.g10651.t1">
    <property type="protein sequence ID" value="PSU_v2.g10651.t1"/>
    <property type="gene ID" value="PSU_v2.g10651"/>
</dbReference>
<name>A0A914XUK8_9BILA</name>